<feature type="transmembrane region" description="Helical" evidence="12">
    <location>
        <begin position="12"/>
        <end position="39"/>
    </location>
</feature>
<evidence type="ECO:0000313" key="14">
    <source>
        <dbReference type="EMBL" id="PYZ93616.1"/>
    </source>
</evidence>
<feature type="transmembrane region" description="Helical" evidence="12">
    <location>
        <begin position="153"/>
        <end position="171"/>
    </location>
</feature>
<proteinExistence type="inferred from homology"/>
<reference evidence="14 15" key="1">
    <citation type="submission" date="2017-10" db="EMBL/GenBank/DDBJ databases">
        <title>Bacillus sp. nov., a halophilic bacterium isolated from a Keqin Lake.</title>
        <authorList>
            <person name="Wang H."/>
        </authorList>
    </citation>
    <scope>NUCLEOTIDE SEQUENCE [LARGE SCALE GENOMIC DNA]</scope>
    <source>
        <strain evidence="14 15">KQ-12</strain>
    </source>
</reference>
<dbReference type="Proteomes" id="UP000248214">
    <property type="component" value="Unassembled WGS sequence"/>
</dbReference>
<protein>
    <submittedName>
        <fullName evidence="14">Protease</fullName>
    </submittedName>
</protein>
<keyword evidence="8" id="KW-0862">Zinc</keyword>
<feature type="transmembrane region" description="Helical" evidence="12">
    <location>
        <begin position="81"/>
        <end position="102"/>
    </location>
</feature>
<dbReference type="GO" id="GO:0046872">
    <property type="term" value="F:metal ion binding"/>
    <property type="evidence" value="ECO:0007669"/>
    <property type="project" value="UniProtKB-KW"/>
</dbReference>
<keyword evidence="11 12" id="KW-0472">Membrane</keyword>
<feature type="domain" description="Peptidase M50" evidence="13">
    <location>
        <begin position="30"/>
        <end position="102"/>
    </location>
</feature>
<dbReference type="GO" id="GO:0006508">
    <property type="term" value="P:proteolysis"/>
    <property type="evidence" value="ECO:0007669"/>
    <property type="project" value="UniProtKB-KW"/>
</dbReference>
<evidence type="ECO:0000256" key="2">
    <source>
        <dbReference type="ARBA" id="ARBA00004141"/>
    </source>
</evidence>
<evidence type="ECO:0000256" key="9">
    <source>
        <dbReference type="ARBA" id="ARBA00022989"/>
    </source>
</evidence>
<dbReference type="CDD" id="cd06161">
    <property type="entry name" value="S2P-M50_SpoIVFB"/>
    <property type="match status" value="1"/>
</dbReference>
<dbReference type="InterPro" id="IPR008915">
    <property type="entry name" value="Peptidase_M50"/>
</dbReference>
<evidence type="ECO:0000256" key="1">
    <source>
        <dbReference type="ARBA" id="ARBA00001947"/>
    </source>
</evidence>
<organism evidence="14 15">
    <name type="scientific">Salipaludibacillus keqinensis</name>
    <dbReference type="NCBI Taxonomy" id="2045207"/>
    <lineage>
        <taxon>Bacteria</taxon>
        <taxon>Bacillati</taxon>
        <taxon>Bacillota</taxon>
        <taxon>Bacilli</taxon>
        <taxon>Bacillales</taxon>
        <taxon>Bacillaceae</taxon>
    </lineage>
</organism>
<evidence type="ECO:0000256" key="4">
    <source>
        <dbReference type="ARBA" id="ARBA00022670"/>
    </source>
</evidence>
<feature type="transmembrane region" description="Helical" evidence="12">
    <location>
        <begin position="177"/>
        <end position="194"/>
    </location>
</feature>
<comment type="cofactor">
    <cofactor evidence="1">
        <name>Zn(2+)</name>
        <dbReference type="ChEBI" id="CHEBI:29105"/>
    </cofactor>
</comment>
<evidence type="ECO:0000256" key="8">
    <source>
        <dbReference type="ARBA" id="ARBA00022833"/>
    </source>
</evidence>
<comment type="caution">
    <text evidence="14">The sequence shown here is derived from an EMBL/GenBank/DDBJ whole genome shotgun (WGS) entry which is preliminary data.</text>
</comment>
<keyword evidence="4 14" id="KW-0645">Protease</keyword>
<dbReference type="EMBL" id="PDOD01000002">
    <property type="protein sequence ID" value="PYZ93616.1"/>
    <property type="molecule type" value="Genomic_DNA"/>
</dbReference>
<dbReference type="PANTHER" id="PTHR39188">
    <property type="entry name" value="MEMBRANE-ASSOCIATED ZINC METALLOPROTEASE M50B"/>
    <property type="match status" value="1"/>
</dbReference>
<keyword evidence="10" id="KW-0482">Metalloprotease</keyword>
<evidence type="ECO:0000313" key="15">
    <source>
        <dbReference type="Proteomes" id="UP000248214"/>
    </source>
</evidence>
<keyword evidence="9 12" id="KW-1133">Transmembrane helix</keyword>
<evidence type="ECO:0000256" key="11">
    <source>
        <dbReference type="ARBA" id="ARBA00023136"/>
    </source>
</evidence>
<feature type="transmembrane region" description="Helical" evidence="12">
    <location>
        <begin position="114"/>
        <end position="133"/>
    </location>
</feature>
<keyword evidence="7" id="KW-0378">Hydrolase</keyword>
<comment type="subcellular location">
    <subcellularLocation>
        <location evidence="2">Membrane</location>
        <topology evidence="2">Multi-pass membrane protein</topology>
    </subcellularLocation>
</comment>
<dbReference type="GO" id="GO:0016020">
    <property type="term" value="C:membrane"/>
    <property type="evidence" value="ECO:0007669"/>
    <property type="project" value="UniProtKB-SubCell"/>
</dbReference>
<evidence type="ECO:0000256" key="5">
    <source>
        <dbReference type="ARBA" id="ARBA00022692"/>
    </source>
</evidence>
<sequence length="277" mass="32910">MINLVKKIKIHPILWAIFAVGALTGLFKEILMLFVIILVHEMGHVLMAYKFGWRIRRILLLPFGGIAEMDEYGNRPAKEEILVTLSGPVQHVWMIGVSFLLLNSPFWSEGDHKLFLFHNVTILLFNFLPVFPLDGGKLFFSLQTLFLPFQRSYHLSFTVSFMVLLCLTYGSLFLLPFHLNLVLILFFLWIHQYLEWKQRHYHFLRFILERKRMRRKKRRKYLKVLPSLTVSQAIRSIYREKELTFICSNDAEIPERILLDAFFERNYKDVPLSQLMK</sequence>
<keyword evidence="15" id="KW-1185">Reference proteome</keyword>
<gene>
    <name evidence="14" type="ORF">CR194_10675</name>
</gene>
<evidence type="ECO:0000256" key="3">
    <source>
        <dbReference type="ARBA" id="ARBA00007931"/>
    </source>
</evidence>
<keyword evidence="6" id="KW-0479">Metal-binding</keyword>
<evidence type="ECO:0000256" key="7">
    <source>
        <dbReference type="ARBA" id="ARBA00022801"/>
    </source>
</evidence>
<dbReference type="Pfam" id="PF02163">
    <property type="entry name" value="Peptidase_M50"/>
    <property type="match status" value="1"/>
</dbReference>
<keyword evidence="5 12" id="KW-0812">Transmembrane</keyword>
<evidence type="ECO:0000256" key="6">
    <source>
        <dbReference type="ARBA" id="ARBA00022723"/>
    </source>
</evidence>
<evidence type="ECO:0000259" key="13">
    <source>
        <dbReference type="Pfam" id="PF02163"/>
    </source>
</evidence>
<comment type="similarity">
    <text evidence="3">Belongs to the peptidase M50B family.</text>
</comment>
<evidence type="ECO:0000256" key="12">
    <source>
        <dbReference type="SAM" id="Phobius"/>
    </source>
</evidence>
<name>A0A323THB2_9BACI</name>
<accession>A0A323THB2</accession>
<dbReference type="GO" id="GO:0008237">
    <property type="term" value="F:metallopeptidase activity"/>
    <property type="evidence" value="ECO:0007669"/>
    <property type="project" value="UniProtKB-KW"/>
</dbReference>
<dbReference type="PANTHER" id="PTHR39188:SF3">
    <property type="entry name" value="STAGE IV SPORULATION PROTEIN FB"/>
    <property type="match status" value="1"/>
</dbReference>
<dbReference type="AlphaFoldDB" id="A0A323THB2"/>
<evidence type="ECO:0000256" key="10">
    <source>
        <dbReference type="ARBA" id="ARBA00023049"/>
    </source>
</evidence>